<keyword evidence="8 13" id="KW-0472">Membrane</keyword>
<dbReference type="Pfam" id="PF00106">
    <property type="entry name" value="adh_short"/>
    <property type="match status" value="1"/>
</dbReference>
<name>A0A9P0GZQ8_DIABA</name>
<dbReference type="PRINTS" id="PR00081">
    <property type="entry name" value="GDHRDH"/>
</dbReference>
<evidence type="ECO:0000256" key="8">
    <source>
        <dbReference type="ARBA" id="ARBA00023136"/>
    </source>
</evidence>
<feature type="transmembrane region" description="Helical" evidence="13">
    <location>
        <begin position="21"/>
        <end position="44"/>
    </location>
</feature>
<dbReference type="FunFam" id="3.40.50.720:FF:000131">
    <property type="entry name" value="Short-chain dehydrogenase/reductase 3"/>
    <property type="match status" value="1"/>
</dbReference>
<proteinExistence type="inferred from homology"/>
<comment type="subcellular location">
    <subcellularLocation>
        <location evidence="1">Membrane</location>
        <topology evidence="1">Multi-pass membrane protein</topology>
    </subcellularLocation>
</comment>
<dbReference type="InterPro" id="IPR036291">
    <property type="entry name" value="NAD(P)-bd_dom_sf"/>
</dbReference>
<evidence type="ECO:0000256" key="12">
    <source>
        <dbReference type="RuleBase" id="RU000363"/>
    </source>
</evidence>
<evidence type="ECO:0000256" key="9">
    <source>
        <dbReference type="ARBA" id="ARBA00059620"/>
    </source>
</evidence>
<dbReference type="PANTHER" id="PTHR24322:SF729">
    <property type="entry name" value="MIP05442P"/>
    <property type="match status" value="1"/>
</dbReference>
<keyword evidence="5 13" id="KW-1133">Transmembrane helix</keyword>
<comment type="function">
    <text evidence="9">Catalyzes the reduction of all-trans-retinal to all-trans-retinol in the presence of NADPH.</text>
</comment>
<keyword evidence="15" id="KW-1185">Reference proteome</keyword>
<dbReference type="GO" id="GO:0016020">
    <property type="term" value="C:membrane"/>
    <property type="evidence" value="ECO:0007669"/>
    <property type="project" value="UniProtKB-SubCell"/>
</dbReference>
<comment type="similarity">
    <text evidence="2 12">Belongs to the short-chain dehydrogenases/reductases (SDR) family.</text>
</comment>
<dbReference type="Proteomes" id="UP001153709">
    <property type="component" value="Chromosome 3"/>
</dbReference>
<dbReference type="Gene3D" id="3.40.50.720">
    <property type="entry name" value="NAD(P)-binding Rossmann-like Domain"/>
    <property type="match status" value="1"/>
</dbReference>
<evidence type="ECO:0000256" key="3">
    <source>
        <dbReference type="ARBA" id="ARBA00022692"/>
    </source>
</evidence>
<dbReference type="SUPFAM" id="SSF51735">
    <property type="entry name" value="NAD(P)-binding Rossmann-fold domains"/>
    <property type="match status" value="1"/>
</dbReference>
<keyword evidence="4" id="KW-0521">NADP</keyword>
<evidence type="ECO:0000256" key="4">
    <source>
        <dbReference type="ARBA" id="ARBA00022857"/>
    </source>
</evidence>
<dbReference type="CDD" id="cd05339">
    <property type="entry name" value="17beta-HSDXI-like_SDR_c"/>
    <property type="match status" value="1"/>
</dbReference>
<reference evidence="14" key="1">
    <citation type="submission" date="2022-01" db="EMBL/GenBank/DDBJ databases">
        <authorList>
            <person name="King R."/>
        </authorList>
    </citation>
    <scope>NUCLEOTIDE SEQUENCE</scope>
</reference>
<accession>A0A9P0GZQ8</accession>
<dbReference type="InterPro" id="IPR020904">
    <property type="entry name" value="Sc_DH/Rdtase_CS"/>
</dbReference>
<gene>
    <name evidence="14" type="ORF">DIABBA_LOCUS5304</name>
</gene>
<dbReference type="AlphaFoldDB" id="A0A9P0GZQ8"/>
<evidence type="ECO:0000256" key="5">
    <source>
        <dbReference type="ARBA" id="ARBA00022989"/>
    </source>
</evidence>
<dbReference type="PANTHER" id="PTHR24322">
    <property type="entry name" value="PKSB"/>
    <property type="match status" value="1"/>
</dbReference>
<sequence length="335" mass="38125">MTYFQNIKGFFQNGWEWIKTFTFGIFTKIAELLAIVSLTIYYFAESFLLTIAPSFLIPQKEIRGKVVLVTGGAGGVGKELVIRLAYNKAKVIVWDNNEKALDKLKDVCRQKDLKITTYVVDITQRELVYKYSKIVKEEFGVVDILINNAGIVCGQTLLEIPDYMIEKTFKVNIISHYWTTKAFLPDMIKQKSGHIVTVGSLTGFLGTYKCTDYSATKFATIGFHESLMTELKTHGHHRIKMTLICPYFINTGMFDGCKPRTLPMLEPKAVASRIITAIKREEILVTMPGIARYILPLRKFNTVGKMIEKSYTRINCAVLCFGTLMKSFCLDGHWR</sequence>
<organism evidence="14 15">
    <name type="scientific">Diabrotica balteata</name>
    <name type="common">Banded cucumber beetle</name>
    <dbReference type="NCBI Taxonomy" id="107213"/>
    <lineage>
        <taxon>Eukaryota</taxon>
        <taxon>Metazoa</taxon>
        <taxon>Ecdysozoa</taxon>
        <taxon>Arthropoda</taxon>
        <taxon>Hexapoda</taxon>
        <taxon>Insecta</taxon>
        <taxon>Pterygota</taxon>
        <taxon>Neoptera</taxon>
        <taxon>Endopterygota</taxon>
        <taxon>Coleoptera</taxon>
        <taxon>Polyphaga</taxon>
        <taxon>Cucujiformia</taxon>
        <taxon>Chrysomeloidea</taxon>
        <taxon>Chrysomelidae</taxon>
        <taxon>Galerucinae</taxon>
        <taxon>Diabroticina</taxon>
        <taxon>Diabroticites</taxon>
        <taxon>Diabrotica</taxon>
    </lineage>
</organism>
<evidence type="ECO:0000256" key="2">
    <source>
        <dbReference type="ARBA" id="ARBA00006484"/>
    </source>
</evidence>
<evidence type="ECO:0000256" key="13">
    <source>
        <dbReference type="SAM" id="Phobius"/>
    </source>
</evidence>
<dbReference type="GO" id="GO:0052650">
    <property type="term" value="F:all-trans-retinol dehydrogenase (NADP+) activity"/>
    <property type="evidence" value="ECO:0007669"/>
    <property type="project" value="UniProtKB-ARBA"/>
</dbReference>
<evidence type="ECO:0000256" key="6">
    <source>
        <dbReference type="ARBA" id="ARBA00023002"/>
    </source>
</evidence>
<evidence type="ECO:0000256" key="11">
    <source>
        <dbReference type="ARBA" id="ARBA00082544"/>
    </source>
</evidence>
<dbReference type="GO" id="GO:0005811">
    <property type="term" value="C:lipid droplet"/>
    <property type="evidence" value="ECO:0007669"/>
    <property type="project" value="TreeGrafter"/>
</dbReference>
<evidence type="ECO:0000313" key="15">
    <source>
        <dbReference type="Proteomes" id="UP001153709"/>
    </source>
</evidence>
<evidence type="ECO:0000313" key="14">
    <source>
        <dbReference type="EMBL" id="CAH1276029.1"/>
    </source>
</evidence>
<evidence type="ECO:0000256" key="7">
    <source>
        <dbReference type="ARBA" id="ARBA00023098"/>
    </source>
</evidence>
<dbReference type="InterPro" id="IPR002347">
    <property type="entry name" value="SDR_fam"/>
</dbReference>
<keyword evidence="3 13" id="KW-0812">Transmembrane</keyword>
<evidence type="ECO:0000256" key="10">
    <source>
        <dbReference type="ARBA" id="ARBA00068717"/>
    </source>
</evidence>
<dbReference type="PRINTS" id="PR00080">
    <property type="entry name" value="SDRFAMILY"/>
</dbReference>
<evidence type="ECO:0000256" key="1">
    <source>
        <dbReference type="ARBA" id="ARBA00004141"/>
    </source>
</evidence>
<protein>
    <recommendedName>
        <fullName evidence="10">Short-chain dehydrogenase/reductase 3</fullName>
    </recommendedName>
    <alternativeName>
        <fullName evidence="11">Retinal short-chain dehydrogenase/reductase 1</fullName>
    </alternativeName>
</protein>
<dbReference type="PROSITE" id="PS00061">
    <property type="entry name" value="ADH_SHORT"/>
    <property type="match status" value="1"/>
</dbReference>
<dbReference type="OrthoDB" id="10253736at2759"/>
<keyword evidence="6" id="KW-0560">Oxidoreductase</keyword>
<dbReference type="EMBL" id="OU898278">
    <property type="protein sequence ID" value="CAH1276029.1"/>
    <property type="molecule type" value="Genomic_DNA"/>
</dbReference>
<keyword evidence="7" id="KW-0443">Lipid metabolism</keyword>